<dbReference type="Proteomes" id="UP000652427">
    <property type="component" value="Unassembled WGS sequence"/>
</dbReference>
<dbReference type="EMBL" id="JABWMH010000002">
    <property type="protein sequence ID" value="NVD27922.1"/>
    <property type="molecule type" value="Genomic_DNA"/>
</dbReference>
<feature type="transmembrane region" description="Helical" evidence="1">
    <location>
        <begin position="104"/>
        <end position="123"/>
    </location>
</feature>
<reference evidence="2 3" key="1">
    <citation type="submission" date="2020-06" db="EMBL/GenBank/DDBJ databases">
        <authorList>
            <person name="Kim S.-J."/>
            <person name="Park S.-J."/>
        </authorList>
    </citation>
    <scope>NUCLEOTIDE SEQUENCE [LARGE SCALE GENOMIC DNA]</scope>
    <source>
        <strain evidence="2 3">SW-151</strain>
    </source>
</reference>
<keyword evidence="1" id="KW-1133">Transmembrane helix</keyword>
<protein>
    <recommendedName>
        <fullName evidence="4">Glycerophosphoryl diester phosphodiesterase membrane domain-containing protein</fullName>
    </recommendedName>
</protein>
<feature type="transmembrane region" description="Helical" evidence="1">
    <location>
        <begin position="217"/>
        <end position="239"/>
    </location>
</feature>
<evidence type="ECO:0000256" key="1">
    <source>
        <dbReference type="SAM" id="Phobius"/>
    </source>
</evidence>
<keyword evidence="1" id="KW-0812">Transmembrane</keyword>
<gene>
    <name evidence="2" type="ORF">HUO14_08410</name>
</gene>
<feature type="transmembrane region" description="Helical" evidence="1">
    <location>
        <begin position="129"/>
        <end position="151"/>
    </location>
</feature>
<organism evidence="2 3">
    <name type="scientific">Parasphingorhabdus flavimaris</name>
    <dbReference type="NCBI Taxonomy" id="266812"/>
    <lineage>
        <taxon>Bacteria</taxon>
        <taxon>Pseudomonadati</taxon>
        <taxon>Pseudomonadota</taxon>
        <taxon>Alphaproteobacteria</taxon>
        <taxon>Sphingomonadales</taxon>
        <taxon>Sphingomonadaceae</taxon>
        <taxon>Parasphingorhabdus</taxon>
    </lineage>
</organism>
<evidence type="ECO:0000313" key="3">
    <source>
        <dbReference type="Proteomes" id="UP000652427"/>
    </source>
</evidence>
<sequence length="253" mass="27521">MKMTKLNYMQCWNGAMALLGAHKEAILAIAGVFLFLPTFLFAQFVQQPILTGDEDGSAMLVIYSVYFSENALPIMLSNLVISFGGLVIYFTLAPSRNHTVADDLTAALKVFLIYLLANLLTGFLTLIGFFFLILPGLYLASRFALVPIVIVDQQERNPVEALRQSWALTRNNGFSILLFVLIIAIVGTITVGALQAVTGIVTGLATSGTGWPFVENLVASLTGTAFQLVLAVVIMSIYIELSGKKSDVREIFN</sequence>
<dbReference type="RefSeq" id="WP_176279395.1">
    <property type="nucleotide sequence ID" value="NZ_JABWMH010000002.1"/>
</dbReference>
<keyword evidence="3" id="KW-1185">Reference proteome</keyword>
<proteinExistence type="predicted"/>
<feature type="transmembrane region" description="Helical" evidence="1">
    <location>
        <begin position="172"/>
        <end position="197"/>
    </location>
</feature>
<accession>A0ABX2N2L3</accession>
<keyword evidence="1" id="KW-0472">Membrane</keyword>
<name>A0ABX2N2L3_9SPHN</name>
<evidence type="ECO:0000313" key="2">
    <source>
        <dbReference type="EMBL" id="NVD27922.1"/>
    </source>
</evidence>
<evidence type="ECO:0008006" key="4">
    <source>
        <dbReference type="Google" id="ProtNLM"/>
    </source>
</evidence>
<feature type="transmembrane region" description="Helical" evidence="1">
    <location>
        <begin position="71"/>
        <end position="92"/>
    </location>
</feature>
<comment type="caution">
    <text evidence="2">The sequence shown here is derived from an EMBL/GenBank/DDBJ whole genome shotgun (WGS) entry which is preliminary data.</text>
</comment>